<evidence type="ECO:0000256" key="9">
    <source>
        <dbReference type="ARBA" id="ARBA00048540"/>
    </source>
</evidence>
<proteinExistence type="inferred from homology"/>
<dbReference type="EC" id="2.7.1.180" evidence="1 10"/>
<comment type="catalytic activity">
    <reaction evidence="9 10">
        <text>L-threonyl-[protein] + FAD = FMN-L-threonyl-[protein] + AMP + H(+)</text>
        <dbReference type="Rhea" id="RHEA:36847"/>
        <dbReference type="Rhea" id="RHEA-COMP:11060"/>
        <dbReference type="Rhea" id="RHEA-COMP:11061"/>
        <dbReference type="ChEBI" id="CHEBI:15378"/>
        <dbReference type="ChEBI" id="CHEBI:30013"/>
        <dbReference type="ChEBI" id="CHEBI:57692"/>
        <dbReference type="ChEBI" id="CHEBI:74257"/>
        <dbReference type="ChEBI" id="CHEBI:456215"/>
        <dbReference type="EC" id="2.7.1.180"/>
    </reaction>
</comment>
<keyword evidence="5 10" id="KW-0479">Metal-binding</keyword>
<dbReference type="SUPFAM" id="SSF143631">
    <property type="entry name" value="ApbE-like"/>
    <property type="match status" value="1"/>
</dbReference>
<feature type="binding site" evidence="11">
    <location>
        <position position="278"/>
    </location>
    <ligand>
        <name>Mg(2+)</name>
        <dbReference type="ChEBI" id="CHEBI:18420"/>
    </ligand>
</feature>
<name>A0A921E8N2_9BACT</name>
<evidence type="ECO:0000256" key="1">
    <source>
        <dbReference type="ARBA" id="ARBA00011955"/>
    </source>
</evidence>
<dbReference type="AlphaFoldDB" id="A0A921E8N2"/>
<dbReference type="PANTHER" id="PTHR30040:SF2">
    <property type="entry name" value="FAD:PROTEIN FMN TRANSFERASE"/>
    <property type="match status" value="1"/>
</dbReference>
<evidence type="ECO:0000256" key="11">
    <source>
        <dbReference type="PIRSR" id="PIRSR006268-2"/>
    </source>
</evidence>
<evidence type="ECO:0000256" key="5">
    <source>
        <dbReference type="ARBA" id="ARBA00022723"/>
    </source>
</evidence>
<dbReference type="EMBL" id="DYXT01000028">
    <property type="protein sequence ID" value="HJE39093.1"/>
    <property type="molecule type" value="Genomic_DNA"/>
</dbReference>
<dbReference type="Gene3D" id="3.10.520.10">
    <property type="entry name" value="ApbE-like domains"/>
    <property type="match status" value="1"/>
</dbReference>
<dbReference type="GO" id="GO:0046872">
    <property type="term" value="F:metal ion binding"/>
    <property type="evidence" value="ECO:0007669"/>
    <property type="project" value="UniProtKB-UniRule"/>
</dbReference>
<evidence type="ECO:0000256" key="10">
    <source>
        <dbReference type="PIRNR" id="PIRNR006268"/>
    </source>
</evidence>
<keyword evidence="7 10" id="KW-0460">Magnesium</keyword>
<organism evidence="12 13">
    <name type="scientific">Candidatus Amulumruptor caecigallinarius</name>
    <dbReference type="NCBI Taxonomy" id="2109911"/>
    <lineage>
        <taxon>Bacteria</taxon>
        <taxon>Pseudomonadati</taxon>
        <taxon>Bacteroidota</taxon>
        <taxon>Bacteroidia</taxon>
        <taxon>Bacteroidales</taxon>
        <taxon>Muribaculaceae</taxon>
        <taxon>Candidatus Amulumruptor</taxon>
    </lineage>
</organism>
<dbReference type="InterPro" id="IPR003374">
    <property type="entry name" value="ApbE-like_sf"/>
</dbReference>
<dbReference type="Proteomes" id="UP000711407">
    <property type="component" value="Unassembled WGS sequence"/>
</dbReference>
<comment type="cofactor">
    <cofactor evidence="11">
        <name>Mg(2+)</name>
        <dbReference type="ChEBI" id="CHEBI:18420"/>
    </cofactor>
    <cofactor evidence="11">
        <name>Mn(2+)</name>
        <dbReference type="ChEBI" id="CHEBI:29035"/>
    </cofactor>
    <text evidence="11">Magnesium. Can also use manganese.</text>
</comment>
<keyword evidence="3 10" id="KW-0285">Flavoprotein</keyword>
<gene>
    <name evidence="12" type="ORF">K8V47_04975</name>
</gene>
<dbReference type="PANTHER" id="PTHR30040">
    <property type="entry name" value="THIAMINE BIOSYNTHESIS LIPOPROTEIN APBE"/>
    <property type="match status" value="1"/>
</dbReference>
<dbReference type="GO" id="GO:0016740">
    <property type="term" value="F:transferase activity"/>
    <property type="evidence" value="ECO:0007669"/>
    <property type="project" value="UniProtKB-UniRule"/>
</dbReference>
<feature type="binding site" evidence="11">
    <location>
        <position position="159"/>
    </location>
    <ligand>
        <name>Mg(2+)</name>
        <dbReference type="ChEBI" id="CHEBI:18420"/>
    </ligand>
</feature>
<reference evidence="12" key="2">
    <citation type="submission" date="2021-09" db="EMBL/GenBank/DDBJ databases">
        <authorList>
            <person name="Gilroy R."/>
        </authorList>
    </citation>
    <scope>NUCLEOTIDE SEQUENCE</scope>
    <source>
        <strain evidence="12">4100</strain>
    </source>
</reference>
<evidence type="ECO:0000256" key="3">
    <source>
        <dbReference type="ARBA" id="ARBA00022630"/>
    </source>
</evidence>
<evidence type="ECO:0000256" key="4">
    <source>
        <dbReference type="ARBA" id="ARBA00022679"/>
    </source>
</evidence>
<accession>A0A921E8N2</accession>
<protein>
    <recommendedName>
        <fullName evidence="2 10">FAD:protein FMN transferase</fullName>
        <ecNumber evidence="1 10">2.7.1.180</ecNumber>
    </recommendedName>
    <alternativeName>
        <fullName evidence="8 10">Flavin transferase</fullName>
    </alternativeName>
</protein>
<evidence type="ECO:0000256" key="2">
    <source>
        <dbReference type="ARBA" id="ARBA00016337"/>
    </source>
</evidence>
<evidence type="ECO:0000313" key="13">
    <source>
        <dbReference type="Proteomes" id="UP000711407"/>
    </source>
</evidence>
<evidence type="ECO:0000256" key="6">
    <source>
        <dbReference type="ARBA" id="ARBA00022827"/>
    </source>
</evidence>
<evidence type="ECO:0000256" key="8">
    <source>
        <dbReference type="ARBA" id="ARBA00031306"/>
    </source>
</evidence>
<dbReference type="Pfam" id="PF02424">
    <property type="entry name" value="ApbE"/>
    <property type="match status" value="1"/>
</dbReference>
<keyword evidence="4 10" id="KW-0808">Transferase</keyword>
<feature type="binding site" evidence="11">
    <location>
        <position position="282"/>
    </location>
    <ligand>
        <name>Mg(2+)</name>
        <dbReference type="ChEBI" id="CHEBI:18420"/>
    </ligand>
</feature>
<comment type="caution">
    <text evidence="12">The sequence shown here is derived from an EMBL/GenBank/DDBJ whole genome shotgun (WGS) entry which is preliminary data.</text>
</comment>
<keyword evidence="6 10" id="KW-0274">FAD</keyword>
<reference evidence="12" key="1">
    <citation type="journal article" date="2021" name="PeerJ">
        <title>Extensive microbial diversity within the chicken gut microbiome revealed by metagenomics and culture.</title>
        <authorList>
            <person name="Gilroy R."/>
            <person name="Ravi A."/>
            <person name="Getino M."/>
            <person name="Pursley I."/>
            <person name="Horton D.L."/>
            <person name="Alikhan N.F."/>
            <person name="Baker D."/>
            <person name="Gharbi K."/>
            <person name="Hall N."/>
            <person name="Watson M."/>
            <person name="Adriaenssens E.M."/>
            <person name="Foster-Nyarko E."/>
            <person name="Jarju S."/>
            <person name="Secka A."/>
            <person name="Antonio M."/>
            <person name="Oren A."/>
            <person name="Chaudhuri R.R."/>
            <person name="La Ragione R."/>
            <person name="Hildebrand F."/>
            <person name="Pallen M.J."/>
        </authorList>
    </citation>
    <scope>NUCLEOTIDE SEQUENCE</scope>
    <source>
        <strain evidence="12">4100</strain>
    </source>
</reference>
<dbReference type="InterPro" id="IPR024932">
    <property type="entry name" value="ApbE"/>
</dbReference>
<evidence type="ECO:0000256" key="7">
    <source>
        <dbReference type="ARBA" id="ARBA00022842"/>
    </source>
</evidence>
<dbReference type="PIRSF" id="PIRSF006268">
    <property type="entry name" value="ApbE"/>
    <property type="match status" value="1"/>
</dbReference>
<comment type="similarity">
    <text evidence="10">Belongs to the ApbE family.</text>
</comment>
<sequence length="326" mass="35371">MLALYAAHTLSSCTTEAIYRSDEGAIWATVYHIKYKSPRQMTDSIIMTLRRVEMSVSVFNDSSLVSRLNRAESLAADSILAKVFKGSVTVSRLSHGAFDPTVAPLVELWGFGRNRQIHEAPTEEAIAQALEYVGIAQCSINDEMVITKKHPRTQFNFSAIAKGLACDEVGRMMRRNGITDYMIEIGGEVVLSGHNEQGNKWKLSVDAPITDDKNPSAHYRLAMIDVTDCGIATSGNYRNYHNVGGQTIGHTISPATGHPIDNGCLSATVIAPDCMMADALATSCMAMHPDSAMAMIESLPGVEALIVLPGEPYSVITSQGFPEIHH</sequence>
<evidence type="ECO:0000313" key="12">
    <source>
        <dbReference type="EMBL" id="HJE39093.1"/>
    </source>
</evidence>